<dbReference type="InterPro" id="IPR049326">
    <property type="entry name" value="Rhodopsin_dom_fungi"/>
</dbReference>
<feature type="transmembrane region" description="Helical" evidence="6">
    <location>
        <begin position="212"/>
        <end position="230"/>
    </location>
</feature>
<dbReference type="EMBL" id="ONZQ02000001">
    <property type="protein sequence ID" value="SPN96642.1"/>
    <property type="molecule type" value="Genomic_DNA"/>
</dbReference>
<evidence type="ECO:0000256" key="2">
    <source>
        <dbReference type="ARBA" id="ARBA00022692"/>
    </source>
</evidence>
<dbReference type="Pfam" id="PF20684">
    <property type="entry name" value="Fung_rhodopsin"/>
    <property type="match status" value="1"/>
</dbReference>
<organism evidence="8 9">
    <name type="scientific">Cephalotrichum gorgonifer</name>
    <dbReference type="NCBI Taxonomy" id="2041049"/>
    <lineage>
        <taxon>Eukaryota</taxon>
        <taxon>Fungi</taxon>
        <taxon>Dikarya</taxon>
        <taxon>Ascomycota</taxon>
        <taxon>Pezizomycotina</taxon>
        <taxon>Sordariomycetes</taxon>
        <taxon>Hypocreomycetidae</taxon>
        <taxon>Microascales</taxon>
        <taxon>Microascaceae</taxon>
        <taxon>Cephalotrichum</taxon>
    </lineage>
</organism>
<protein>
    <recommendedName>
        <fullName evidence="7">Rhodopsin domain-containing protein</fullName>
    </recommendedName>
</protein>
<evidence type="ECO:0000256" key="3">
    <source>
        <dbReference type="ARBA" id="ARBA00022989"/>
    </source>
</evidence>
<feature type="transmembrane region" description="Helical" evidence="6">
    <location>
        <begin position="52"/>
        <end position="73"/>
    </location>
</feature>
<keyword evidence="3 6" id="KW-1133">Transmembrane helix</keyword>
<dbReference type="InterPro" id="IPR052337">
    <property type="entry name" value="SAT4-like"/>
</dbReference>
<gene>
    <name evidence="8" type="ORF">DNG_00163</name>
</gene>
<feature type="transmembrane region" description="Helical" evidence="6">
    <location>
        <begin position="180"/>
        <end position="200"/>
    </location>
</feature>
<dbReference type="PANTHER" id="PTHR33048:SF42">
    <property type="entry name" value="INTEGRAL MEMBRANE PROTEIN"/>
    <property type="match status" value="1"/>
</dbReference>
<proteinExistence type="inferred from homology"/>
<evidence type="ECO:0000259" key="7">
    <source>
        <dbReference type="Pfam" id="PF20684"/>
    </source>
</evidence>
<evidence type="ECO:0000256" key="4">
    <source>
        <dbReference type="ARBA" id="ARBA00023136"/>
    </source>
</evidence>
<keyword evidence="2 6" id="KW-0812">Transmembrane</keyword>
<keyword evidence="9" id="KW-1185">Reference proteome</keyword>
<keyword evidence="4 6" id="KW-0472">Membrane</keyword>
<comment type="similarity">
    <text evidence="5">Belongs to the SAT4 family.</text>
</comment>
<feature type="transmembrane region" description="Helical" evidence="6">
    <location>
        <begin position="18"/>
        <end position="40"/>
    </location>
</feature>
<reference evidence="8" key="1">
    <citation type="submission" date="2018-03" db="EMBL/GenBank/DDBJ databases">
        <authorList>
            <person name="Guldener U."/>
        </authorList>
    </citation>
    <scope>NUCLEOTIDE SEQUENCE</scope>
</reference>
<dbReference type="GO" id="GO:0016020">
    <property type="term" value="C:membrane"/>
    <property type="evidence" value="ECO:0007669"/>
    <property type="project" value="UniProtKB-SubCell"/>
</dbReference>
<dbReference type="AlphaFoldDB" id="A0AAE8MPH8"/>
<feature type="transmembrane region" description="Helical" evidence="6">
    <location>
        <begin position="250"/>
        <end position="274"/>
    </location>
</feature>
<evidence type="ECO:0000256" key="1">
    <source>
        <dbReference type="ARBA" id="ARBA00004141"/>
    </source>
</evidence>
<dbReference type="PANTHER" id="PTHR33048">
    <property type="entry name" value="PTH11-LIKE INTEGRAL MEMBRANE PROTEIN (AFU_ORTHOLOGUE AFUA_5G11245)"/>
    <property type="match status" value="1"/>
</dbReference>
<comment type="caution">
    <text evidence="8">The sequence shown here is derived from an EMBL/GenBank/DDBJ whole genome shotgun (WGS) entry which is preliminary data.</text>
</comment>
<comment type="subcellular location">
    <subcellularLocation>
        <location evidence="1">Membrane</location>
        <topology evidence="1">Multi-pass membrane protein</topology>
    </subcellularLocation>
</comment>
<evidence type="ECO:0000256" key="5">
    <source>
        <dbReference type="ARBA" id="ARBA00038359"/>
    </source>
</evidence>
<feature type="transmembrane region" description="Helical" evidence="6">
    <location>
        <begin position="129"/>
        <end position="152"/>
    </location>
</feature>
<evidence type="ECO:0000313" key="9">
    <source>
        <dbReference type="Proteomes" id="UP001187682"/>
    </source>
</evidence>
<feature type="domain" description="Rhodopsin" evidence="7">
    <location>
        <begin position="36"/>
        <end position="276"/>
    </location>
</feature>
<dbReference type="Proteomes" id="UP001187682">
    <property type="component" value="Unassembled WGS sequence"/>
</dbReference>
<accession>A0AAE8MPH8</accession>
<name>A0AAE8MPH8_9PEZI</name>
<evidence type="ECO:0000256" key="6">
    <source>
        <dbReference type="SAM" id="Phobius"/>
    </source>
</evidence>
<evidence type="ECO:0000313" key="8">
    <source>
        <dbReference type="EMBL" id="SPN96642.1"/>
    </source>
</evidence>
<sequence>MSKVELTPEELEQNNGPYLIITIWTVVGIASIFLALRLWCKIKQSRGLWWDDHVLVASWVAIVLANVFSTLSVHNGYGRHYVSLSDAEKRGTMLYYEICSSFSITASSWSKTSFAITILRLAKGRRLTWFIWFLIISVNLTKAVSATVGWLGCTPMRKAWDPTVVGGHCWDGKAAAHFNMFSGVYSGFMDCLLAILPWPIVLTLQMQTREKFGVALAMSMGVLAGATAFIKCAKIPLLVGADFNFKGWELVAWGVTETAVTIIAASIPVLRVLVRRLRSSAGGRYDSPGGYCVNSDSTTAHRATAMHGAVITISGGKGARRWGECSESMRSFELAEGVGSKIVRTSEVRIEVGEGIEEVGEVLDDKVAETSWPR</sequence>